<gene>
    <name evidence="2" type="ORF">BVL65_06460</name>
</gene>
<protein>
    <submittedName>
        <fullName evidence="2">Uncharacterized protein</fullName>
    </submittedName>
</protein>
<accession>A0ABM6GKJ2</accession>
<dbReference type="EMBL" id="CP019058">
    <property type="protein sequence ID" value="APW19159.1"/>
    <property type="molecule type" value="Genomic_DNA"/>
</dbReference>
<sequence>MASCTQSRKILRKQLKSGYLVEPYYGLYARRAHWENLWYIDKVQHIAITLAKKIKIKSWKYTGESGAALLGLDIVEEYKNQSKQINIYVSCPYPNKTAESTNEKAVRKIEKRQLKRVHLPDIIEDENGIRLEENHKKHNDTQSSASNEANKDTNDTIKILKTSTFGHIKTPEESAIDHAASIYNILFVEAWTKPFRIALPTFDSACRKGFDLEKIHKTCCEFYEFARYQQDAQPFYNHQYFEKSQNPYFANIDDTDIFARLRLLCNFASPKSENAGESLARAAMLELGFIKPYLQYEFQNNNNPDWPLRADFAWKVNESLIVGELDGTDKYLIGCGKNLNCDINHNSSDNFIDGDFGSANRALKYDRNAVKRERNRERIIYECGASKIVRFDFADVVDSRKLEKKLLSAGVPKVHV</sequence>
<keyword evidence="3" id="KW-1185">Reference proteome</keyword>
<proteinExistence type="predicted"/>
<feature type="region of interest" description="Disordered" evidence="1">
    <location>
        <begin position="128"/>
        <end position="153"/>
    </location>
</feature>
<evidence type="ECO:0000313" key="3">
    <source>
        <dbReference type="Proteomes" id="UP000186260"/>
    </source>
</evidence>
<organism evidence="2 3">
    <name type="scientific">Gardnerella swidsinskii</name>
    <dbReference type="NCBI Taxonomy" id="2792979"/>
    <lineage>
        <taxon>Bacteria</taxon>
        <taxon>Bacillati</taxon>
        <taxon>Actinomycetota</taxon>
        <taxon>Actinomycetes</taxon>
        <taxon>Bifidobacteriales</taxon>
        <taxon>Bifidobacteriaceae</taxon>
        <taxon>Gardnerella</taxon>
    </lineage>
</organism>
<reference evidence="3" key="1">
    <citation type="submission" date="2017-01" db="EMBL/GenBank/DDBJ databases">
        <title>Gardnerella vaginalis bacteremia associated with severe acute encephalopathy in a young female patient: Case Report and characterization of the isolate.</title>
        <authorList>
            <person name="Tankovic J."/>
            <person name="Timinskas A."/>
            <person name="Zilnyte M."/>
            <person name="Janulaitiene M."/>
            <person name="Zvirbliene A."/>
            <person name="Pleckaityte M."/>
        </authorList>
    </citation>
    <scope>NUCLEOTIDE SEQUENCE [LARGE SCALE GENOMIC DNA]</scope>
    <source>
        <strain evidence="3">GV37</strain>
    </source>
</reference>
<dbReference type="RefSeq" id="WP_076003048.1">
    <property type="nucleotide sequence ID" value="NZ_CP019058.1"/>
</dbReference>
<name>A0ABM6GKJ2_9BIFI</name>
<evidence type="ECO:0000256" key="1">
    <source>
        <dbReference type="SAM" id="MobiDB-lite"/>
    </source>
</evidence>
<evidence type="ECO:0000313" key="2">
    <source>
        <dbReference type="EMBL" id="APW19159.1"/>
    </source>
</evidence>
<dbReference type="Proteomes" id="UP000186260">
    <property type="component" value="Chromosome"/>
</dbReference>